<organism evidence="1 2">
    <name type="scientific">Aerococcus viridans</name>
    <dbReference type="NCBI Taxonomy" id="1377"/>
    <lineage>
        <taxon>Bacteria</taxon>
        <taxon>Bacillati</taxon>
        <taxon>Bacillota</taxon>
        <taxon>Bacilli</taxon>
        <taxon>Lactobacillales</taxon>
        <taxon>Aerococcaceae</taxon>
        <taxon>Aerococcus</taxon>
    </lineage>
</organism>
<gene>
    <name evidence="1" type="ORF">AWM76_07440</name>
</gene>
<protein>
    <submittedName>
        <fullName evidence="1">Uncharacterized protein</fullName>
    </submittedName>
</protein>
<sequence>MVKKCKEHNHFVTLLSQVLYLVPTSNIFKSIGIQNITPKLMYQLLYPYYKKNFAFSWGDLVKVRSHEEYIDQALTHLEEFLQSLATTIYIGIDIQKLLVMSYGTIYLEDDDPNAHYILNNTNNSFALMLKSNYPSLYKKFYQAIKHFRELLKVSADDNKIHFIIYTLMTHWNNLFIDIHTKHQQLSVLILSEAHFSHAKAIQEVLAAKINFNVIFETYNQRELSIDTLQNIKHDIIVSTFTFPDEVDKPTIIIDQYPNNLDISRVLRLVEQMIDKKVLEFQEKLNI</sequence>
<dbReference type="EMBL" id="CP014164">
    <property type="protein sequence ID" value="AMC01393.1"/>
    <property type="molecule type" value="Genomic_DNA"/>
</dbReference>
<evidence type="ECO:0000313" key="1">
    <source>
        <dbReference type="EMBL" id="AMC01393.1"/>
    </source>
</evidence>
<evidence type="ECO:0000313" key="2">
    <source>
        <dbReference type="Proteomes" id="UP000066986"/>
    </source>
</evidence>
<dbReference type="KEGG" id="avs:AWM76_07440"/>
<dbReference type="AlphaFoldDB" id="A0AAU8U5Q6"/>
<reference evidence="1 2" key="1">
    <citation type="journal article" date="2016" name="Genome Announc.">
        <title>Complete Genome Sequences of Aerococcus christensenii CCUG 28831T, Aerococcus sanguinicola CCUG 43001T, Aerococcus urinae CCUG 36881T, Aerococcus urinaeequi CCUG 28094T, Aerococcus urinaehominis CCUG 42038 BT, and Aerococcus viridans CCUG 4311T.</title>
        <authorList>
            <person name="Carkaci D."/>
            <person name="Dargis R."/>
            <person name="Nielsen X.C."/>
            <person name="Skovgaard O."/>
            <person name="Fuursted K."/>
            <person name="Christensen J.J."/>
        </authorList>
    </citation>
    <scope>NUCLEOTIDE SEQUENCE [LARGE SCALE GENOMIC DNA]</scope>
    <source>
        <strain evidence="1 2">CCUG4311</strain>
    </source>
</reference>
<accession>A0AAU8U5Q6</accession>
<name>A0AAU8U5Q6_9LACT</name>
<dbReference type="Proteomes" id="UP000066986">
    <property type="component" value="Chromosome"/>
</dbReference>
<proteinExistence type="predicted"/>
<reference evidence="2" key="2">
    <citation type="submission" date="2016-01" db="EMBL/GenBank/DDBJ databases">
        <title>Six Aerococcus type strain genome sequencing and assembly using PacBio and Illumina Hiseq.</title>
        <authorList>
            <person name="Carkaci D."/>
            <person name="Dargis R."/>
            <person name="Nielsen X.C."/>
            <person name="Skovgaard O."/>
            <person name="Fuursted K."/>
            <person name="Christensen J.J."/>
        </authorList>
    </citation>
    <scope>NUCLEOTIDE SEQUENCE [LARGE SCALE GENOMIC DNA]</scope>
    <source>
        <strain evidence="2">CCUG4311</strain>
    </source>
</reference>